<protein>
    <submittedName>
        <fullName evidence="4">Coagulation factor 5/8 type domain protein</fullName>
    </submittedName>
</protein>
<dbReference type="Pfam" id="PF13402">
    <property type="entry name" value="Peptidase_M60"/>
    <property type="match status" value="1"/>
</dbReference>
<dbReference type="RefSeq" id="WP_055172081.1">
    <property type="nucleotide sequence ID" value="NZ_CP081920.1"/>
</dbReference>
<evidence type="ECO:0000313" key="6">
    <source>
        <dbReference type="Proteomes" id="UP000095725"/>
    </source>
</evidence>
<dbReference type="EMBL" id="CZAI01000005">
    <property type="protein sequence ID" value="CUP47070.1"/>
    <property type="molecule type" value="Genomic_DNA"/>
</dbReference>
<name>A0A174STS8_9BACE</name>
<dbReference type="PANTHER" id="PTHR15730">
    <property type="entry name" value="EXPERIMENTAL AUTOIMMUNE PROSTATITIS ANTIGEN 2-RELATED"/>
    <property type="match status" value="1"/>
</dbReference>
<feature type="signal peptide" evidence="1">
    <location>
        <begin position="1"/>
        <end position="24"/>
    </location>
</feature>
<dbReference type="InterPro" id="IPR000421">
    <property type="entry name" value="FA58C"/>
</dbReference>
<dbReference type="SMART" id="SM01276">
    <property type="entry name" value="M60-like"/>
    <property type="match status" value="1"/>
</dbReference>
<dbReference type="STRING" id="47678.ERS852494_02311"/>
<evidence type="ECO:0000313" key="5">
    <source>
        <dbReference type="Proteomes" id="UP000095657"/>
    </source>
</evidence>
<feature type="domain" description="Peptidase M60" evidence="2">
    <location>
        <begin position="275"/>
        <end position="602"/>
    </location>
</feature>
<dbReference type="InterPro" id="IPR008979">
    <property type="entry name" value="Galactose-bd-like_sf"/>
</dbReference>
<proteinExistence type="predicted"/>
<dbReference type="PANTHER" id="PTHR15730:SF5">
    <property type="entry name" value="SI:CH211-210B2.2-RELATED"/>
    <property type="match status" value="1"/>
</dbReference>
<dbReference type="SUPFAM" id="SSF49785">
    <property type="entry name" value="Galactose-binding domain-like"/>
    <property type="match status" value="1"/>
</dbReference>
<dbReference type="InterPro" id="IPR042279">
    <property type="entry name" value="Pep_M60_3"/>
</dbReference>
<evidence type="ECO:0000313" key="4">
    <source>
        <dbReference type="EMBL" id="CUP99751.1"/>
    </source>
</evidence>
<dbReference type="Gene3D" id="3.40.390.80">
    <property type="entry name" value="Peptidase M60, enhancin-like domain 2"/>
    <property type="match status" value="1"/>
</dbReference>
<evidence type="ECO:0000313" key="3">
    <source>
        <dbReference type="EMBL" id="CUP47070.1"/>
    </source>
</evidence>
<gene>
    <name evidence="3" type="ORF">ERS852494_02311</name>
    <name evidence="4" type="ORF">ERS852558_01516</name>
</gene>
<dbReference type="Pfam" id="PF18630">
    <property type="entry name" value="Peptidase_M60_C"/>
    <property type="match status" value="1"/>
</dbReference>
<dbReference type="Gene3D" id="2.60.120.1250">
    <property type="entry name" value="Peptidase M60, enhancin-like domain 1"/>
    <property type="match status" value="1"/>
</dbReference>
<dbReference type="AlphaFoldDB" id="A0A174STS8"/>
<dbReference type="EMBL" id="CZBL01000005">
    <property type="protein sequence ID" value="CUP99751.1"/>
    <property type="molecule type" value="Genomic_DNA"/>
</dbReference>
<dbReference type="Gene3D" id="1.10.390.30">
    <property type="entry name" value="Peptidase M60, enhancin-like domain 3"/>
    <property type="match status" value="1"/>
</dbReference>
<organism evidence="4 6">
    <name type="scientific">Bacteroides caccae</name>
    <dbReference type="NCBI Taxonomy" id="47678"/>
    <lineage>
        <taxon>Bacteria</taxon>
        <taxon>Pseudomonadati</taxon>
        <taxon>Bacteroidota</taxon>
        <taxon>Bacteroidia</taxon>
        <taxon>Bacteroidales</taxon>
        <taxon>Bacteroidaceae</taxon>
        <taxon>Bacteroides</taxon>
    </lineage>
</organism>
<dbReference type="PROSITE" id="PS51257">
    <property type="entry name" value="PROKAR_LIPOPROTEIN"/>
    <property type="match status" value="1"/>
</dbReference>
<sequence>MKTFHKFTLLFLFLSIFNATLSCSSNDKTLPQPIPDIEEEEEETKDVVLPEDIQIIPYGGKASEYQPGSDIDKSYDGKFTQGISFESHYHSSWSNTSFPVTLEYFFKGDTEINYFIYYTRSGNGNFGEVEVYTSTDSDRKRYTLQGTYDFKMKDTPSRIVFKKGMKATGVKFVVKSGLGNFVSCDEMHFFKKNEDNTLATKLLTVFKDITCSELKADVTNEEINKLPSKYFVHIAEALKNNAYDEWEKEFRIRKYNAYSDINEWAEKLMTKHYSSLDNLTGIAVEKNDEIIVLVGDTYGREVSIQCVGEERTNFWEPQEYVQTAASGDVYYLEPGINKIKIRNRGQLFVMYNCDLTSHPKPIKIHIPLGSGTVSGFFDLKEHKTNAKYAELLSKATDKYFGVRGDKIIFYFHRDKLREFVKDEILSAINLWDNIIGWEQELMGIEDVRPTQVNNHLFAISPEGAYMWASDYRIAFVYTYLENILLYDKVMSAKDNAWGPAHEIGHIHQLAIDWPSSTESSNNLFSNFILYKLGKYCSRGTELNFPKAADNRTTNSEGNITGMTLSEAHCVLNRPWCNFGSNYQGENTELHMRMNWQLWNYYHRCGHKTDFWQRLFKLMRENRTSSNNPGVKQLLFARMASEAAQEDLTEFFEMWGFFVTVDTQIDQYGSYQYTVTKEMIENAKKAMAKYPKKAKPFYYLEDRKKGDIGLDTTPPDVGHYTQFQRIRPITKDIKGNINGREVSITNGDEAVAFELREKDANGKLLYFSTFIKFEVPLTVSLTYAKLYAVQADGKRILLEE</sequence>
<dbReference type="InterPro" id="IPR051244">
    <property type="entry name" value="TCAF"/>
</dbReference>
<evidence type="ECO:0000256" key="1">
    <source>
        <dbReference type="SAM" id="SignalP"/>
    </source>
</evidence>
<dbReference type="PROSITE" id="PS51723">
    <property type="entry name" value="PEPTIDASE_M60"/>
    <property type="match status" value="1"/>
</dbReference>
<dbReference type="InterPro" id="IPR031161">
    <property type="entry name" value="Peptidase_M60_dom"/>
</dbReference>
<dbReference type="Pfam" id="PF00754">
    <property type="entry name" value="F5_F8_type_C"/>
    <property type="match status" value="1"/>
</dbReference>
<evidence type="ECO:0000259" key="2">
    <source>
        <dbReference type="PROSITE" id="PS51723"/>
    </source>
</evidence>
<dbReference type="Proteomes" id="UP000095725">
    <property type="component" value="Unassembled WGS sequence"/>
</dbReference>
<reference evidence="5 6" key="1">
    <citation type="submission" date="2015-09" db="EMBL/GenBank/DDBJ databases">
        <authorList>
            <consortium name="Pathogen Informatics"/>
        </authorList>
    </citation>
    <scope>NUCLEOTIDE SEQUENCE [LARGE SCALE GENOMIC DNA]</scope>
    <source>
        <strain evidence="3 5">2789STDY5834880</strain>
        <strain evidence="4 6">2789STDY5834946</strain>
    </source>
</reference>
<keyword evidence="1" id="KW-0732">Signal</keyword>
<dbReference type="InterPro" id="IPR041333">
    <property type="entry name" value="M60_C"/>
</dbReference>
<accession>A0A174STS8</accession>
<dbReference type="Proteomes" id="UP000095657">
    <property type="component" value="Unassembled WGS sequence"/>
</dbReference>
<dbReference type="Gene3D" id="2.60.120.260">
    <property type="entry name" value="Galactose-binding domain-like"/>
    <property type="match status" value="1"/>
</dbReference>
<feature type="chain" id="PRO_5014252536" evidence="1">
    <location>
        <begin position="25"/>
        <end position="799"/>
    </location>
</feature>